<reference evidence="2" key="2">
    <citation type="journal article" date="2021" name="PeerJ">
        <title>Extensive microbial diversity within the chicken gut microbiome revealed by metagenomics and culture.</title>
        <authorList>
            <person name="Gilroy R."/>
            <person name="Ravi A."/>
            <person name="Getino M."/>
            <person name="Pursley I."/>
            <person name="Horton D.L."/>
            <person name="Alikhan N.F."/>
            <person name="Baker D."/>
            <person name="Gharbi K."/>
            <person name="Hall N."/>
            <person name="Watson M."/>
            <person name="Adriaenssens E.M."/>
            <person name="Foster-Nyarko E."/>
            <person name="Jarju S."/>
            <person name="Secka A."/>
            <person name="Antonio M."/>
            <person name="Oren A."/>
            <person name="Chaudhuri R.R."/>
            <person name="La Ragione R."/>
            <person name="Hildebrand F."/>
            <person name="Pallen M.J."/>
        </authorList>
    </citation>
    <scope>NUCLEOTIDE SEQUENCE</scope>
    <source>
        <strain evidence="2">10532</strain>
    </source>
</reference>
<dbReference type="SUPFAM" id="SSF49373">
    <property type="entry name" value="Invasin/intimin cell-adhesion fragments"/>
    <property type="match status" value="1"/>
</dbReference>
<dbReference type="Gene3D" id="2.60.40.1080">
    <property type="match status" value="7"/>
</dbReference>
<feature type="domain" description="BIG2" evidence="1">
    <location>
        <begin position="45"/>
        <end position="125"/>
    </location>
</feature>
<protein>
    <submittedName>
        <fullName evidence="2">Ig-like domain-containing protein</fullName>
    </submittedName>
</protein>
<organism evidence="2 3">
    <name type="scientific">Candidatus Gallitreponema excrementavium</name>
    <dbReference type="NCBI Taxonomy" id="2840840"/>
    <lineage>
        <taxon>Bacteria</taxon>
        <taxon>Pseudomonadati</taxon>
        <taxon>Spirochaetota</taxon>
        <taxon>Spirochaetia</taxon>
        <taxon>Spirochaetales</taxon>
        <taxon>Candidatus Gallitreponema</taxon>
    </lineage>
</organism>
<dbReference type="Proteomes" id="UP000823638">
    <property type="component" value="Unassembled WGS sequence"/>
</dbReference>
<sequence length="1873" mass="201767">MKKSTKFIIAFLTTLSVLMASCVTSLIFSGCSLFMKPESLSDKKNVTAVTFAKTYVTVQKGGSEYLKYTVKPTEIQNSTEVTWAYDPEIISIEADRYGVIVTGLKTGQSYLKATANNITAACIITVEGNGEIYEGEPYIYSNSTVVELTPGSNKTVSASLYGGSSADLEEFTWTIKDPAVADIDYARGSCVITAKKKGSTQITVSHPDARFDYTMVVYVYTDNLTASYITTSQNVLMINKNETLNKTVTFDIVNPVTSNYQGGFTYEVITNSGSPSFSVTANGNTAIITPETNGLSILRVSHENCEYSLDVLVRVTTSVRNVYIETSTSTLVCDGSENSYSIFADIRGTEDTNVYVNPEEFVWTVYDTDGNSLTEAEWQDYMDCQSSGNQFTLTGKKNNAYKVKVSHPLSEYSRTVLVILRNQQGSAIDASMYITTSSNYVKTKVGAETVEISVQLMGGERGDENDLVWTIDNGENNDICKIITPTGNIHARKAGSVTDGSLYITPLKPGTATITVSHPKILYTTDIIVKVLSEYALMEEPAYINTEATLVKMLNGSTKEISAELSGNISPGDENGLAWESETPSVISVSPSSGETVVLDACGTGDNQTKIKISHNKALSVKEILVLSADTQEALDSMKAIISGNTYFRINEGGTCTLELEPIGLAETDMAGITWTTEDPGVAIVSAGDTRLKAQVTGIKSGTTKVTAGLAGCKSCTFNITVLPEGEETGVVTSKYLTTDKNAVVITVCGESTDLSVTGVNLTEAEMALTEWTIEDETVASVTANGKTATVTARTGGKTKITVTNRESENSVTIDLKVGALYEWTDDFYVYITTEEDTVTLVKGETKTIGAALENSTAKNGFMWSVTGKSGIVEATGNAGGTCYLEALEAGMTELTIRNTNADFEKTVLVVVANSPEELAELKYLTTKQNVVTIGETYNETVTVSVKNAPTDIIDGYHWESSDPTVIKVVESGNVAVLYGQKQGTAKITVTNDYCDYPLEIIANCVDPVLAAENPYISCDNIVTLTVGDGYKNLFASLVGGSPADNLNFSWHCQNPEILSLYSSNNTAQVKAIKEGVTQIVISHPKAQGIDRTVLVICEPETKTDCYITLTESIIKMSPQDPTRTITATLVNGTESDKYNFKWWADSYEIIDMNYTGESCVVTPISTGFTTIHCSHPKAAYQKDIIVNISQYSEFAFAKDAVSVTKGKQTFVNMEVPTLGTTTTKVVYKAVYPDGSSASDIMGVSGTKSVCILDPKAAGTCIIQADLVAAISGIIQGSCQLLVNIEDSSEAVTYIDYSGSTVITLEKGETRSLKAMLAGASAVTGDEKYLKWKSSDTNVVSISPSPTSSGWTMNDEIRITGLSAGKEATVTISCDRYDGISSVILYIIVPGENVANILLDRTALNLVQGDGAQSITASITNPLEGDYDNLVWEVEQDGENPVIKLSGSGKKVSVFPQNTGTALVRATVPSSLRTAECTVTVEPPKQIILNRQTVNCYPGEEFKITYTVSPENEAADITWTTSDSSYIGFTDDHAGTLTCYGKFREGTCTITGTTPSKAKASFTVTNGWGNTLSLSKTLIKTVPVYKSDGTFDIEYELKPSCAELHIQATQFTGANGSVPPLKLAEGTYTSYDAGTGLYTVTKKDFESVNTESGTAGGTLRFIPVGESNGPVVVTAYNPVSIDGEAPLGAFAEQTIDMQICYTSLDFTLSDFRTDGAYSYYDTSSKVLVIGDGETVTFRAAAENKNASPVIDTVVFTKYAGNYNREKISCGKNPASGDSMIDREPSVTYGTVSGDPKSSSRLAACKDFNMTNGFYRADNTDEGDKLSNEYNDRIMEHLYIGTLDINYTTYFGTKDSYSIPVYLDIRNCCFDYKK</sequence>
<reference evidence="2" key="1">
    <citation type="submission" date="2020-10" db="EMBL/GenBank/DDBJ databases">
        <authorList>
            <person name="Gilroy R."/>
        </authorList>
    </citation>
    <scope>NUCLEOTIDE SEQUENCE</scope>
    <source>
        <strain evidence="2">10532</strain>
    </source>
</reference>
<feature type="domain" description="BIG2" evidence="1">
    <location>
        <begin position="1483"/>
        <end position="1564"/>
    </location>
</feature>
<feature type="domain" description="BIG2" evidence="1">
    <location>
        <begin position="733"/>
        <end position="815"/>
    </location>
</feature>
<feature type="domain" description="BIG2" evidence="1">
    <location>
        <begin position="135"/>
        <end position="230"/>
    </location>
</feature>
<name>A0A9D9HNL9_9SPIR</name>
<evidence type="ECO:0000313" key="2">
    <source>
        <dbReference type="EMBL" id="MBO8457048.1"/>
    </source>
</evidence>
<comment type="caution">
    <text evidence="2">The sequence shown here is derived from an EMBL/GenBank/DDBJ whole genome shotgun (WGS) entry which is preliminary data.</text>
</comment>
<evidence type="ECO:0000259" key="1">
    <source>
        <dbReference type="SMART" id="SM00635"/>
    </source>
</evidence>
<dbReference type="InterPro" id="IPR008964">
    <property type="entry name" value="Invasin/intimin_cell_adhesion"/>
</dbReference>
<feature type="domain" description="BIG2" evidence="1">
    <location>
        <begin position="1291"/>
        <end position="1384"/>
    </location>
</feature>
<dbReference type="EMBL" id="JADIMM010000025">
    <property type="protein sequence ID" value="MBO8457048.1"/>
    <property type="molecule type" value="Genomic_DNA"/>
</dbReference>
<feature type="domain" description="BIG2" evidence="1">
    <location>
        <begin position="540"/>
        <end position="623"/>
    </location>
</feature>
<feature type="domain" description="BIG2" evidence="1">
    <location>
        <begin position="921"/>
        <end position="996"/>
    </location>
</feature>
<dbReference type="SMART" id="SM00635">
    <property type="entry name" value="BID_2"/>
    <property type="match status" value="8"/>
</dbReference>
<feature type="domain" description="BIG2" evidence="1">
    <location>
        <begin position="635"/>
        <end position="720"/>
    </location>
</feature>
<dbReference type="PROSITE" id="PS51257">
    <property type="entry name" value="PROKAR_LIPOPROTEIN"/>
    <property type="match status" value="1"/>
</dbReference>
<proteinExistence type="predicted"/>
<dbReference type="InterPro" id="IPR003343">
    <property type="entry name" value="Big_2"/>
</dbReference>
<evidence type="ECO:0000313" key="3">
    <source>
        <dbReference type="Proteomes" id="UP000823638"/>
    </source>
</evidence>
<gene>
    <name evidence="2" type="ORF">IAA81_02330</name>
</gene>
<accession>A0A9D9HNL9</accession>